<gene>
    <name evidence="2" type="ORF">SAMN05421738_1011</name>
</gene>
<keyword evidence="1" id="KW-0732">Signal</keyword>
<dbReference type="Proteomes" id="UP000199149">
    <property type="component" value="Unassembled WGS sequence"/>
</dbReference>
<evidence type="ECO:0000256" key="1">
    <source>
        <dbReference type="SAM" id="SignalP"/>
    </source>
</evidence>
<dbReference type="RefSeq" id="WP_092905281.1">
    <property type="nucleotide sequence ID" value="NZ_FOUZ01000001.1"/>
</dbReference>
<dbReference type="SUPFAM" id="SSF56935">
    <property type="entry name" value="Porins"/>
    <property type="match status" value="1"/>
</dbReference>
<dbReference type="AlphaFoldDB" id="A0A1I4S184"/>
<evidence type="ECO:0000313" key="2">
    <source>
        <dbReference type="EMBL" id="SFM58219.1"/>
    </source>
</evidence>
<dbReference type="SUPFAM" id="SSF49464">
    <property type="entry name" value="Carboxypeptidase regulatory domain-like"/>
    <property type="match status" value="1"/>
</dbReference>
<dbReference type="STRING" id="684065.SAMN05421738_1011"/>
<reference evidence="3" key="1">
    <citation type="submission" date="2016-10" db="EMBL/GenBank/DDBJ databases">
        <authorList>
            <person name="Varghese N."/>
            <person name="Submissions S."/>
        </authorList>
    </citation>
    <scope>NUCLEOTIDE SEQUENCE [LARGE SCALE GENOMIC DNA]</scope>
    <source>
        <strain evidence="3">XJ109</strain>
    </source>
</reference>
<evidence type="ECO:0000313" key="3">
    <source>
        <dbReference type="Proteomes" id="UP000199149"/>
    </source>
</evidence>
<feature type="chain" id="PRO_5011578465" evidence="1">
    <location>
        <begin position="21"/>
        <end position="558"/>
    </location>
</feature>
<dbReference type="Pfam" id="PF13715">
    <property type="entry name" value="CarbopepD_reg_2"/>
    <property type="match status" value="1"/>
</dbReference>
<dbReference type="Gene3D" id="2.170.130.10">
    <property type="entry name" value="TonB-dependent receptor, plug domain"/>
    <property type="match status" value="1"/>
</dbReference>
<feature type="signal peptide" evidence="1">
    <location>
        <begin position="1"/>
        <end position="20"/>
    </location>
</feature>
<dbReference type="OrthoDB" id="1151166at2"/>
<dbReference type="InterPro" id="IPR008969">
    <property type="entry name" value="CarboxyPept-like_regulatory"/>
</dbReference>
<accession>A0A1I4S184</accession>
<proteinExistence type="predicted"/>
<dbReference type="EMBL" id="FOUZ01000001">
    <property type="protein sequence ID" value="SFM58219.1"/>
    <property type="molecule type" value="Genomic_DNA"/>
</dbReference>
<keyword evidence="2" id="KW-0675">Receptor</keyword>
<sequence>MKKGLLTLGLLIGCLTSLQAQKIISGKIVDENNKPLSNVMVQDSQTKKWTQTNNDGSYSIEISGENSLIIVSQLGRETQEINIDPNDTTLSITLYKHSLRLDEVIVTSKKKKDFSEITLGKEAIENVQAFSLNEVLQQLPGQFTQSFNNNEFKNIVFRTANNNTAVAKLTNANGDRKDYFANRAFGTSIVLNDIPLSNNENMQSFSPNTSDPFNSSSAGNTFGDAGSTFSNANYGFDLRGVSTNDIDEIKVIQGIAPAKYGDMVSGLILVTSKVGETPLRAYVSMQDATTEYNISKGFKVGKQNFINSSINFLQSNADPRNSLTGYNRINGNLAWKTNNLASTLTNTLTLNVSQTLDKVKENPDDFSEAKVKNENTAFRLSNNLKWNLNKSWIDNLNVDANFNYTKSNSYKEEWRNLGIAAVTDATESGIHQAIIIPAQYFYNMNVEGIPISTYLNIEGVKSFKTKNDWMHTLSAGISARTSSNIGRGRYSSDNSVPNYYALSGASGKLGYRDYDFRNSKTVFQGSIYAEDQITKYFKNEAVDMQTKIGVLVKLHFYN</sequence>
<dbReference type="InterPro" id="IPR037066">
    <property type="entry name" value="Plug_dom_sf"/>
</dbReference>
<protein>
    <submittedName>
        <fullName evidence="2">TonB-dependent Receptor Plug Domain</fullName>
    </submittedName>
</protein>
<organism evidence="2 3">
    <name type="scientific">Algoriella xinjiangensis</name>
    <dbReference type="NCBI Taxonomy" id="684065"/>
    <lineage>
        <taxon>Bacteria</taxon>
        <taxon>Pseudomonadati</taxon>
        <taxon>Bacteroidota</taxon>
        <taxon>Flavobacteriia</taxon>
        <taxon>Flavobacteriales</taxon>
        <taxon>Weeksellaceae</taxon>
        <taxon>Algoriella</taxon>
    </lineage>
</organism>
<keyword evidence="3" id="KW-1185">Reference proteome</keyword>
<dbReference type="Gene3D" id="2.60.40.1120">
    <property type="entry name" value="Carboxypeptidase-like, regulatory domain"/>
    <property type="match status" value="1"/>
</dbReference>
<name>A0A1I4S184_9FLAO</name>